<evidence type="ECO:0000256" key="5">
    <source>
        <dbReference type="ARBA" id="ARBA00023180"/>
    </source>
</evidence>
<sequence length="1094" mass="117251">MISRDNVYRHLTARGLDALSHNDKCSDTKPIWNRFRNKTRIKDCYKGSDELVKELKCTDDCTKEDGAQCINGRCLNGVCHCNDGFGGCNCQEPDVNECKERPCDVFAHCTNTVGSFQCSCFPGYEGDGFTCRDINECEDPAVSSRCVANAECCNLPAHFICKCNRGFEGDGEEECRDIDECRRPGACGVNAVCQNYPGNYTCACQNGYTGNAFDGCVDIDECAFEESCGPGAVCRNVDGGYECSCPPGYEGDPRVGCRDRDECAHANCGIAALCENLPGTYRCLCPPGFEGNPDVQCTDVDECKNSKAVCSEHAVCTNTLGSFVCSCQPEYTGDARVAGGCRDIDECETLEHPCGTHAICENASPGYNCVCPQGYRAQPDPQVACEQVDVNTLCKSNFDCTNNAECIENQCFCKDGFDARGSICIDVDECAKNSSICGDNSVCVNTQGGFNCECANGFVGAPPRVTCRAPCEDVKCSEHAYCKPNGIEAYCVCEDGWTFDPTDIAAGCIDVNECDTSVSPVGRCGNNARCSNTLGSFICQCPEGYTGDAYKQCTDIDECQIDSACGLGADCINRDGSYTCECPEGTIPDPDPRVRCVEVLTCKTDNDCPGNAVCDPNARCLCPEPNVGNECRHPCEALQCGSNSECLLNDQIAQCTCRSGFAGDPSSPTGCQDINECIDNPCGSGAVCKNLPGRAPCAFGAICHDQKGGYRCECPPNMVGDPYKSGCSDKEMSPKERLCSADDECPNTLACLNSTCLSPCTTVSCGLNAFCEVENHAAGCRCNPGYTKPEGGKCISGCDTYSCASGAQCIISKTGPTCVCPEGMVGNPFPGGACRRDTCGAGMPCEQPLMCVTGRCRQRCDGVVCGVGASCDQQSGKCICNAFFVGNPDLLCMPPISPPSCEPGCGQNAHCVYGQNNACKFVKHRVACTCEKGFLGNPLDKKIGCFKVECIEDSDCSSDKFCNTRNNKCSDKCEETYCQGGTCSIENHSATVKVIPIKNVPNSNVLKTATARQRRHALTINAETLVAYHERVERMLTVFQETISVIVHARLDLREILCLVVFLFNTARTIGAAHQELSVLTIYVLVFAKIQETV</sequence>
<dbReference type="PANTHER" id="PTHR22963">
    <property type="entry name" value="ENDOGLIN-RELATED"/>
    <property type="match status" value="1"/>
</dbReference>
<dbReference type="InterPro" id="IPR049883">
    <property type="entry name" value="NOTCH1_EGF-like"/>
</dbReference>
<dbReference type="PROSITE" id="PS01187">
    <property type="entry name" value="EGF_CA"/>
    <property type="match status" value="4"/>
</dbReference>
<dbReference type="SMART" id="SM00181">
    <property type="entry name" value="EGF"/>
    <property type="match status" value="20"/>
</dbReference>
<feature type="domain" description="EGF-like" evidence="7">
    <location>
        <begin position="177"/>
        <end position="214"/>
    </location>
</feature>
<keyword evidence="4" id="KW-1015">Disulfide bond</keyword>
<keyword evidence="2" id="KW-0732">Signal</keyword>
<dbReference type="Pfam" id="PF07645">
    <property type="entry name" value="EGF_CA"/>
    <property type="match status" value="8"/>
</dbReference>
<feature type="domain" description="EGF-like" evidence="7">
    <location>
        <begin position="343"/>
        <end position="382"/>
    </location>
</feature>
<feature type="domain" description="EGF-like" evidence="7">
    <location>
        <begin position="299"/>
        <end position="334"/>
    </location>
</feature>
<dbReference type="InterPro" id="IPR001881">
    <property type="entry name" value="EGF-like_Ca-bd_dom"/>
</dbReference>
<evidence type="ECO:0000256" key="3">
    <source>
        <dbReference type="ARBA" id="ARBA00022737"/>
    </source>
</evidence>
<dbReference type="Pfam" id="PF12661">
    <property type="entry name" value="hEGF"/>
    <property type="match status" value="2"/>
</dbReference>
<accession>A0AAD8DUI9</accession>
<dbReference type="PROSITE" id="PS01186">
    <property type="entry name" value="EGF_2"/>
    <property type="match status" value="5"/>
</dbReference>
<dbReference type="AlphaFoldDB" id="A0AAD8DUI9"/>
<dbReference type="InterPro" id="IPR009030">
    <property type="entry name" value="Growth_fac_rcpt_cys_sf"/>
</dbReference>
<dbReference type="InterPro" id="IPR000742">
    <property type="entry name" value="EGF"/>
</dbReference>
<evidence type="ECO:0000259" key="7">
    <source>
        <dbReference type="PROSITE" id="PS50026"/>
    </source>
</evidence>
<dbReference type="Pfam" id="PF12947">
    <property type="entry name" value="EGF_3"/>
    <property type="match status" value="2"/>
</dbReference>
<keyword evidence="3" id="KW-0677">Repeat</keyword>
<dbReference type="SUPFAM" id="SSF57196">
    <property type="entry name" value="EGF/Laminin"/>
    <property type="match status" value="3"/>
</dbReference>
<organism evidence="8 9">
    <name type="scientific">Mythimna separata</name>
    <name type="common">Oriental armyworm</name>
    <name type="synonym">Pseudaletia separata</name>
    <dbReference type="NCBI Taxonomy" id="271217"/>
    <lineage>
        <taxon>Eukaryota</taxon>
        <taxon>Metazoa</taxon>
        <taxon>Ecdysozoa</taxon>
        <taxon>Arthropoda</taxon>
        <taxon>Hexapoda</taxon>
        <taxon>Insecta</taxon>
        <taxon>Pterygota</taxon>
        <taxon>Neoptera</taxon>
        <taxon>Endopterygota</taxon>
        <taxon>Lepidoptera</taxon>
        <taxon>Glossata</taxon>
        <taxon>Ditrysia</taxon>
        <taxon>Noctuoidea</taxon>
        <taxon>Noctuidae</taxon>
        <taxon>Noctuinae</taxon>
        <taxon>Hadenini</taxon>
        <taxon>Mythimna</taxon>
    </lineage>
</organism>
<feature type="domain" description="EGF-like" evidence="7">
    <location>
        <begin position="94"/>
        <end position="130"/>
    </location>
</feature>
<comment type="caution">
    <text evidence="6">Lacks conserved residue(s) required for the propagation of feature annotation.</text>
</comment>
<dbReference type="SMART" id="SM00274">
    <property type="entry name" value="FOLN"/>
    <property type="match status" value="6"/>
</dbReference>
<gene>
    <name evidence="8" type="ORF">PYW07_003896</name>
</gene>
<feature type="domain" description="EGF-like" evidence="7">
    <location>
        <begin position="684"/>
        <end position="728"/>
    </location>
</feature>
<feature type="domain" description="EGF-like" evidence="7">
    <location>
        <begin position="510"/>
        <end position="554"/>
    </location>
</feature>
<dbReference type="PANTHER" id="PTHR22963:SF39">
    <property type="entry name" value="DUMPY"/>
    <property type="match status" value="1"/>
</dbReference>
<feature type="domain" description="EGF-like" evidence="7">
    <location>
        <begin position="259"/>
        <end position="298"/>
    </location>
</feature>
<dbReference type="CDD" id="cd00054">
    <property type="entry name" value="EGF_CA"/>
    <property type="match status" value="9"/>
</dbReference>
<dbReference type="EMBL" id="JARGEI010000012">
    <property type="protein sequence ID" value="KAJ8722716.1"/>
    <property type="molecule type" value="Genomic_DNA"/>
</dbReference>
<reference evidence="8" key="1">
    <citation type="submission" date="2023-03" db="EMBL/GenBank/DDBJ databases">
        <title>Chromosome-level genomes of two armyworms, Mythimna separata and Mythimna loreyi, provide insights into the biosynthesis and reception of sex pheromones.</title>
        <authorList>
            <person name="Zhao H."/>
        </authorList>
    </citation>
    <scope>NUCLEOTIDE SEQUENCE</scope>
    <source>
        <strain evidence="8">BeijingLab</strain>
        <tissue evidence="8">Pupa</tissue>
    </source>
</reference>
<comment type="caution">
    <text evidence="8">The sequence shown here is derived from an EMBL/GenBank/DDBJ whole genome shotgun (WGS) entry which is preliminary data.</text>
</comment>
<dbReference type="FunFam" id="2.10.25.10:FF:000038">
    <property type="entry name" value="Fibrillin 2"/>
    <property type="match status" value="8"/>
</dbReference>
<keyword evidence="9" id="KW-1185">Reference proteome</keyword>
<dbReference type="GO" id="GO:0005509">
    <property type="term" value="F:calcium ion binding"/>
    <property type="evidence" value="ECO:0007669"/>
    <property type="project" value="InterPro"/>
</dbReference>
<evidence type="ECO:0000256" key="6">
    <source>
        <dbReference type="PROSITE-ProRule" id="PRU00076"/>
    </source>
</evidence>
<keyword evidence="1 6" id="KW-0245">EGF-like domain</keyword>
<dbReference type="InterPro" id="IPR018097">
    <property type="entry name" value="EGF_Ca-bd_CS"/>
</dbReference>
<dbReference type="PROSITE" id="PS50026">
    <property type="entry name" value="EGF_3"/>
    <property type="match status" value="11"/>
</dbReference>
<keyword evidence="5" id="KW-0325">Glycoprotein</keyword>
<evidence type="ECO:0000313" key="8">
    <source>
        <dbReference type="EMBL" id="KAJ8722716.1"/>
    </source>
</evidence>
<dbReference type="PROSITE" id="PS00022">
    <property type="entry name" value="EGF_1"/>
    <property type="match status" value="1"/>
</dbReference>
<dbReference type="InterPro" id="IPR024731">
    <property type="entry name" value="NELL2-like_EGF"/>
</dbReference>
<evidence type="ECO:0000256" key="4">
    <source>
        <dbReference type="ARBA" id="ARBA00023157"/>
    </source>
</evidence>
<protein>
    <recommendedName>
        <fullName evidence="7">EGF-like domain-containing protein</fullName>
    </recommendedName>
</protein>
<dbReference type="FunFam" id="2.10.25.10:FF:000555">
    <property type="entry name" value="Dumpy, isoform I"/>
    <property type="match status" value="1"/>
</dbReference>
<dbReference type="SMART" id="SM00179">
    <property type="entry name" value="EGF_CA"/>
    <property type="match status" value="11"/>
</dbReference>
<dbReference type="SUPFAM" id="SSF57184">
    <property type="entry name" value="Growth factor receptor domain"/>
    <property type="match status" value="3"/>
</dbReference>
<dbReference type="InterPro" id="IPR013032">
    <property type="entry name" value="EGF-like_CS"/>
</dbReference>
<feature type="domain" description="EGF-like" evidence="7">
    <location>
        <begin position="426"/>
        <end position="468"/>
    </location>
</feature>
<name>A0AAD8DUI9_MYTSE</name>
<feature type="domain" description="EGF-like" evidence="7">
    <location>
        <begin position="555"/>
        <end position="597"/>
    </location>
</feature>
<proteinExistence type="predicted"/>
<evidence type="ECO:0000256" key="1">
    <source>
        <dbReference type="ARBA" id="ARBA00022536"/>
    </source>
</evidence>
<dbReference type="PROSITE" id="PS00010">
    <property type="entry name" value="ASX_HYDROXYL"/>
    <property type="match status" value="11"/>
</dbReference>
<feature type="domain" description="EGF-like" evidence="7">
    <location>
        <begin position="218"/>
        <end position="258"/>
    </location>
</feature>
<dbReference type="InterPro" id="IPR000152">
    <property type="entry name" value="EGF-type_Asp/Asn_hydroxyl_site"/>
</dbReference>
<evidence type="ECO:0000256" key="2">
    <source>
        <dbReference type="ARBA" id="ARBA00022729"/>
    </source>
</evidence>
<feature type="domain" description="EGF-like" evidence="7">
    <location>
        <begin position="133"/>
        <end position="176"/>
    </location>
</feature>
<dbReference type="Gene3D" id="2.10.25.10">
    <property type="entry name" value="Laminin"/>
    <property type="match status" value="11"/>
</dbReference>
<dbReference type="Proteomes" id="UP001231518">
    <property type="component" value="Chromosome 15"/>
</dbReference>
<dbReference type="InterPro" id="IPR003645">
    <property type="entry name" value="Fol_N"/>
</dbReference>
<evidence type="ECO:0000313" key="9">
    <source>
        <dbReference type="Proteomes" id="UP001231518"/>
    </source>
</evidence>